<feature type="region of interest" description="Disordered" evidence="1">
    <location>
        <begin position="92"/>
        <end position="117"/>
    </location>
</feature>
<organism evidence="3 4">
    <name type="scientific">Streptomyces rhizosphaericus</name>
    <dbReference type="NCBI Taxonomy" id="114699"/>
    <lineage>
        <taxon>Bacteria</taxon>
        <taxon>Bacillati</taxon>
        <taxon>Actinomycetota</taxon>
        <taxon>Actinomycetes</taxon>
        <taxon>Kitasatosporales</taxon>
        <taxon>Streptomycetaceae</taxon>
        <taxon>Streptomyces</taxon>
        <taxon>Streptomyces violaceusniger group</taxon>
    </lineage>
</organism>
<dbReference type="Pfam" id="PF01569">
    <property type="entry name" value="PAP2"/>
    <property type="match status" value="1"/>
</dbReference>
<sequence>MGYPQAMSLPTGIRETDRTLAKRLAASASPGLHRALSTVEETAEGSKLWCGAAAVMALMGGRRGRRSAIAGLAAVTAAQLVSNGVCKQLADRPRPPKEWFPHDEVEDRPDSSSFPSGHTAAAVAFTTAVAPSWPLAGVLCGVPAAMVAVERVQSGAQLPQRRRRRRRHRHGQRLAHPPRPTPDPAPLASAIEPRAGARTADAVRASRRKTGRASCVPVRERETRKR</sequence>
<dbReference type="InterPro" id="IPR000326">
    <property type="entry name" value="PAP2/HPO"/>
</dbReference>
<protein>
    <recommendedName>
        <fullName evidence="2">Phosphatidic acid phosphatase type 2/haloperoxidase domain-containing protein</fullName>
    </recommendedName>
</protein>
<dbReference type="Proteomes" id="UP001500033">
    <property type="component" value="Unassembled WGS sequence"/>
</dbReference>
<evidence type="ECO:0000256" key="1">
    <source>
        <dbReference type="SAM" id="MobiDB-lite"/>
    </source>
</evidence>
<keyword evidence="4" id="KW-1185">Reference proteome</keyword>
<feature type="compositionally biased region" description="Basic residues" evidence="1">
    <location>
        <begin position="160"/>
        <end position="173"/>
    </location>
</feature>
<accession>A0ABN1STK6</accession>
<proteinExistence type="predicted"/>
<name>A0ABN1STK6_9ACTN</name>
<evidence type="ECO:0000313" key="3">
    <source>
        <dbReference type="EMBL" id="GAA1004624.1"/>
    </source>
</evidence>
<dbReference type="EMBL" id="BAAAIE010000226">
    <property type="protein sequence ID" value="GAA1004624.1"/>
    <property type="molecule type" value="Genomic_DNA"/>
</dbReference>
<gene>
    <name evidence="3" type="ORF">GCM10009576_097810</name>
</gene>
<feature type="domain" description="Phosphatidic acid phosphatase type 2/haloperoxidase" evidence="2">
    <location>
        <begin position="72"/>
        <end position="150"/>
    </location>
</feature>
<evidence type="ECO:0000259" key="2">
    <source>
        <dbReference type="Pfam" id="PF01569"/>
    </source>
</evidence>
<dbReference type="Gene3D" id="1.20.144.10">
    <property type="entry name" value="Phosphatidic acid phosphatase type 2/haloperoxidase"/>
    <property type="match status" value="1"/>
</dbReference>
<reference evidence="3 4" key="1">
    <citation type="journal article" date="2019" name="Int. J. Syst. Evol. Microbiol.">
        <title>The Global Catalogue of Microorganisms (GCM) 10K type strain sequencing project: providing services to taxonomists for standard genome sequencing and annotation.</title>
        <authorList>
            <consortium name="The Broad Institute Genomics Platform"/>
            <consortium name="The Broad Institute Genome Sequencing Center for Infectious Disease"/>
            <person name="Wu L."/>
            <person name="Ma J."/>
        </authorList>
    </citation>
    <scope>NUCLEOTIDE SEQUENCE [LARGE SCALE GENOMIC DNA]</scope>
    <source>
        <strain evidence="3 4">JCM 11445</strain>
    </source>
</reference>
<dbReference type="InterPro" id="IPR036938">
    <property type="entry name" value="PAP2/HPO_sf"/>
</dbReference>
<feature type="compositionally biased region" description="Basic and acidic residues" evidence="1">
    <location>
        <begin position="92"/>
        <end position="110"/>
    </location>
</feature>
<dbReference type="SUPFAM" id="SSF48317">
    <property type="entry name" value="Acid phosphatase/Vanadium-dependent haloperoxidase"/>
    <property type="match status" value="1"/>
</dbReference>
<evidence type="ECO:0000313" key="4">
    <source>
        <dbReference type="Proteomes" id="UP001500033"/>
    </source>
</evidence>
<feature type="region of interest" description="Disordered" evidence="1">
    <location>
        <begin position="154"/>
        <end position="226"/>
    </location>
</feature>
<comment type="caution">
    <text evidence="3">The sequence shown here is derived from an EMBL/GenBank/DDBJ whole genome shotgun (WGS) entry which is preliminary data.</text>
</comment>